<evidence type="ECO:0000256" key="5">
    <source>
        <dbReference type="ARBA" id="ARBA00011616"/>
    </source>
</evidence>
<dbReference type="EC" id="7.2.1.4" evidence="18 19"/>
<keyword evidence="9 19" id="KW-0489">Methyltransferase</keyword>
<dbReference type="eggNOG" id="arCOG04868">
    <property type="taxonomic scope" value="Archaea"/>
</dbReference>
<protein>
    <recommendedName>
        <fullName evidence="6 19">Tetrahydromethanopterin S-methyltransferase subunit C</fullName>
        <ecNumber evidence="18 19">7.2.1.4</ecNumber>
    </recommendedName>
    <alternativeName>
        <fullName evidence="16 19">N5-methyltetrahydromethanopterin--coenzyme M methyltransferase subunit C</fullName>
    </alternativeName>
</protein>
<evidence type="ECO:0000256" key="8">
    <source>
        <dbReference type="ARBA" id="ARBA00022563"/>
    </source>
</evidence>
<dbReference type="KEGG" id="mpl:Mpal_2312"/>
<dbReference type="GO" id="GO:0030269">
    <property type="term" value="F:tetrahydromethanopterin S-methyltransferase activity"/>
    <property type="evidence" value="ECO:0007669"/>
    <property type="project" value="UniProtKB-UniRule"/>
</dbReference>
<evidence type="ECO:0000256" key="15">
    <source>
        <dbReference type="ARBA" id="ARBA00023136"/>
    </source>
</evidence>
<dbReference type="GO" id="GO:0006730">
    <property type="term" value="P:one-carbon metabolic process"/>
    <property type="evidence" value="ECO:0007669"/>
    <property type="project" value="UniProtKB-UniRule"/>
</dbReference>
<evidence type="ECO:0000256" key="10">
    <source>
        <dbReference type="ARBA" id="ARBA00022679"/>
    </source>
</evidence>
<evidence type="ECO:0000256" key="17">
    <source>
        <dbReference type="ARBA" id="ARBA00044880"/>
    </source>
</evidence>
<accession>B8GE96</accession>
<evidence type="ECO:0000256" key="13">
    <source>
        <dbReference type="ARBA" id="ARBA00022989"/>
    </source>
</evidence>
<comment type="catalytic activity">
    <reaction evidence="17 19">
        <text>5-methyl-5,6,7,8-tetrahydromethanopterin + coenzyme M + 2 Na(+)(in) = 5,6,7,8-tetrahydromethanopterin + methyl-coenzyme M + 2 Na(+)(out)</text>
        <dbReference type="Rhea" id="RHEA:53492"/>
        <dbReference type="ChEBI" id="CHEBI:29101"/>
        <dbReference type="ChEBI" id="CHEBI:58103"/>
        <dbReference type="ChEBI" id="CHEBI:58116"/>
        <dbReference type="ChEBI" id="CHEBI:58286"/>
        <dbReference type="ChEBI" id="CHEBI:58319"/>
        <dbReference type="EC" id="7.2.1.4"/>
    </reaction>
</comment>
<feature type="transmembrane region" description="Helical" evidence="19">
    <location>
        <begin position="97"/>
        <end position="117"/>
    </location>
</feature>
<evidence type="ECO:0000256" key="3">
    <source>
        <dbReference type="ARBA" id="ARBA00004839"/>
    </source>
</evidence>
<keyword evidence="15 19" id="KW-0472">Membrane</keyword>
<dbReference type="EMBL" id="CP001338">
    <property type="protein sequence ID" value="ACL17597.1"/>
    <property type="molecule type" value="Genomic_DNA"/>
</dbReference>
<feature type="transmembrane region" description="Helical" evidence="19">
    <location>
        <begin position="17"/>
        <end position="34"/>
    </location>
</feature>
<evidence type="ECO:0000256" key="4">
    <source>
        <dbReference type="ARBA" id="ARBA00007607"/>
    </source>
</evidence>
<feature type="transmembrane region" description="Helical" evidence="19">
    <location>
        <begin position="172"/>
        <end position="200"/>
    </location>
</feature>
<evidence type="ECO:0000256" key="6">
    <source>
        <dbReference type="ARBA" id="ARBA00015131"/>
    </source>
</evidence>
<evidence type="ECO:0000256" key="9">
    <source>
        <dbReference type="ARBA" id="ARBA00022603"/>
    </source>
</evidence>
<dbReference type="GO" id="GO:0032259">
    <property type="term" value="P:methylation"/>
    <property type="evidence" value="ECO:0007669"/>
    <property type="project" value="UniProtKB-KW"/>
</dbReference>
<keyword evidence="21" id="KW-1185">Reference proteome</keyword>
<dbReference type="NCBIfam" id="TIGR01148">
    <property type="entry name" value="mtrC"/>
    <property type="match status" value="1"/>
</dbReference>
<evidence type="ECO:0000256" key="19">
    <source>
        <dbReference type="HAMAP-Rule" id="MF_01096"/>
    </source>
</evidence>
<organism evidence="20 21">
    <name type="scientific">Methanosphaerula palustris (strain ATCC BAA-1556 / DSM 19958 / E1-9c)</name>
    <dbReference type="NCBI Taxonomy" id="521011"/>
    <lineage>
        <taxon>Archaea</taxon>
        <taxon>Methanobacteriati</taxon>
        <taxon>Methanobacteriota</taxon>
        <taxon>Stenosarchaea group</taxon>
        <taxon>Methanomicrobia</taxon>
        <taxon>Methanomicrobiales</taxon>
        <taxon>Methanoregulaceae</taxon>
        <taxon>Methanosphaerula</taxon>
    </lineage>
</organism>
<dbReference type="HOGENOM" id="CLU_092286_0_0_2"/>
<dbReference type="Proteomes" id="UP000002457">
    <property type="component" value="Chromosome"/>
</dbReference>
<evidence type="ECO:0000256" key="2">
    <source>
        <dbReference type="ARBA" id="ARBA00004651"/>
    </source>
</evidence>
<dbReference type="HAMAP" id="MF_01096">
    <property type="entry name" value="MtrC"/>
    <property type="match status" value="1"/>
</dbReference>
<dbReference type="InterPro" id="IPR005865">
    <property type="entry name" value="THM_MeTrfase_su_C"/>
</dbReference>
<evidence type="ECO:0000256" key="12">
    <source>
        <dbReference type="ARBA" id="ARBA00022967"/>
    </source>
</evidence>
<evidence type="ECO:0000256" key="1">
    <source>
        <dbReference type="ARBA" id="ARBA00002533"/>
    </source>
</evidence>
<keyword evidence="13 19" id="KW-1133">Transmembrane helix</keyword>
<dbReference type="OrthoDB" id="60591at2157"/>
<keyword evidence="14 19" id="KW-0484">Methanogenesis</keyword>
<comment type="pathway">
    <text evidence="3 19">One-carbon metabolism; methanogenesis from CO(2); methyl-coenzyme M from 5,10-methylene-5,6,7,8-tetrahydromethanopterin: step 2/2.</text>
</comment>
<proteinExistence type="inferred from homology"/>
<comment type="subcellular location">
    <subcellularLocation>
        <location evidence="2 19">Cell membrane</location>
        <topology evidence="2 19">Multi-pass membrane protein</topology>
    </subcellularLocation>
</comment>
<comment type="similarity">
    <text evidence="4 19">Belongs to the MtrC family.</text>
</comment>
<evidence type="ECO:0000256" key="7">
    <source>
        <dbReference type="ARBA" id="ARBA00022475"/>
    </source>
</evidence>
<dbReference type="STRING" id="521011.Mpal_2312"/>
<dbReference type="Pfam" id="PF04211">
    <property type="entry name" value="MtrC"/>
    <property type="match status" value="1"/>
</dbReference>
<keyword evidence="12 19" id="KW-1278">Translocase</keyword>
<dbReference type="PIRSF" id="PIRSF006530">
    <property type="entry name" value="MtrC"/>
    <property type="match status" value="1"/>
</dbReference>
<keyword evidence="10 19" id="KW-0808">Transferase</keyword>
<name>B8GE96_METPE</name>
<feature type="transmembrane region" description="Helical" evidence="19">
    <location>
        <begin position="40"/>
        <end position="58"/>
    </location>
</feature>
<evidence type="ECO:0000256" key="16">
    <source>
        <dbReference type="ARBA" id="ARBA00029817"/>
    </source>
</evidence>
<feature type="transmembrane region" description="Helical" evidence="19">
    <location>
        <begin position="221"/>
        <end position="254"/>
    </location>
</feature>
<keyword evidence="11 19" id="KW-0812">Transmembrane</keyword>
<comment type="subunit">
    <text evidence="5 19">The complex is composed of 8 subunits; MtrA, MtrB, MtrC, MtrD, MtrE, MtrF, MtrG and MtrH.</text>
</comment>
<evidence type="ECO:0000313" key="21">
    <source>
        <dbReference type="Proteomes" id="UP000002457"/>
    </source>
</evidence>
<comment type="function">
    <text evidence="1 19">Part of a complex that catalyzes the formation of methyl-coenzyme M and tetrahydromethanopterin from coenzyme M and methyl-tetrahydromethanopterin. This is an energy-conserving, sodium-ion translocating step.</text>
</comment>
<keyword evidence="7 19" id="KW-1003">Cell membrane</keyword>
<dbReference type="GeneID" id="7270573"/>
<dbReference type="UniPathway" id="UPA00640">
    <property type="reaction ID" value="UER00698"/>
</dbReference>
<dbReference type="AlphaFoldDB" id="B8GE96"/>
<evidence type="ECO:0000256" key="11">
    <source>
        <dbReference type="ARBA" id="ARBA00022692"/>
    </source>
</evidence>
<evidence type="ECO:0000256" key="18">
    <source>
        <dbReference type="ARBA" id="ARBA00044970"/>
    </source>
</evidence>
<feature type="transmembrane region" description="Helical" evidence="19">
    <location>
        <begin position="138"/>
        <end position="160"/>
    </location>
</feature>
<reference evidence="20 21" key="1">
    <citation type="journal article" date="2015" name="Genome Announc.">
        <title>Complete Genome Sequence of Methanosphaerula palustris E1-9CT, a Hydrogenotrophic Methanogen Isolated from a Minerotrophic Fen Peatland.</title>
        <authorList>
            <person name="Cadillo-Quiroz H."/>
            <person name="Browne P."/>
            <person name="Kyrpides N."/>
            <person name="Woyke T."/>
            <person name="Goodwin L."/>
            <person name="Detter C."/>
            <person name="Yavitt J.B."/>
            <person name="Zinder S.H."/>
        </authorList>
    </citation>
    <scope>NUCLEOTIDE SEQUENCE [LARGE SCALE GENOMIC DNA]</scope>
    <source>
        <strain evidence="21">ATCC BAA-1556 / DSM 19958 / E1-9c</strain>
    </source>
</reference>
<evidence type="ECO:0000256" key="14">
    <source>
        <dbReference type="ARBA" id="ARBA00022994"/>
    </source>
</evidence>
<dbReference type="GO" id="GO:0019386">
    <property type="term" value="P:methanogenesis, from carbon dioxide"/>
    <property type="evidence" value="ECO:0007669"/>
    <property type="project" value="UniProtKB-UniRule"/>
</dbReference>
<dbReference type="RefSeq" id="WP_012618916.1">
    <property type="nucleotide sequence ID" value="NC_011832.1"/>
</dbReference>
<evidence type="ECO:0000313" key="20">
    <source>
        <dbReference type="EMBL" id="ACL17597.1"/>
    </source>
</evidence>
<gene>
    <name evidence="19" type="primary">mtrC</name>
    <name evidence="20" type="ordered locus">Mpal_2312</name>
</gene>
<feature type="transmembrane region" description="Helical" evidence="19">
    <location>
        <begin position="65"/>
        <end position="91"/>
    </location>
</feature>
<sequence length="283" mass="29401">MTAQITVTEGGIPHNKVMIMGLVGSLIAIYLTYLNTLMGTQAFSFFGGFGAIAALIWGSSTIKRLCSYGIGTGVPSAGMLAFGSGVIGMLMATKFGMLTPVLALIIAAIVGAILGFISNNILNMRIPVMIQSLTELAAVGALVLLGFSAMATGGFSMATLTTATTTVLGTQVASYTASLIGGSILAVLFMLGAIALQHGFNACLGPNEKQDRTLMLTAECGFLSMIMVAVISFAFIGIGAAVLSLLISLVGWYYTYTQFFALSKRDAASWLDAKPILEVESEA</sequence>
<dbReference type="GO" id="GO:0005886">
    <property type="term" value="C:plasma membrane"/>
    <property type="evidence" value="ECO:0007669"/>
    <property type="project" value="UniProtKB-SubCell"/>
</dbReference>
<keyword evidence="8 19" id="KW-0554">One-carbon metabolism</keyword>